<dbReference type="EMBL" id="AWSV01000076">
    <property type="protein sequence ID" value="ERI85798.1"/>
    <property type="molecule type" value="Genomic_DNA"/>
</dbReference>
<name>U2CP09_9BACE</name>
<keyword evidence="1" id="KW-1133">Transmembrane helix</keyword>
<feature type="transmembrane region" description="Helical" evidence="1">
    <location>
        <begin position="12"/>
        <end position="33"/>
    </location>
</feature>
<sequence length="48" mass="5472">MLNNMKKTGQKIRILLVFLEVCLIIVYLCIWFQKIKALIVSGFLSASA</sequence>
<evidence type="ECO:0000313" key="2">
    <source>
        <dbReference type="EMBL" id="ERI85798.1"/>
    </source>
</evidence>
<dbReference type="AlphaFoldDB" id="U2CP09"/>
<evidence type="ECO:0000313" key="3">
    <source>
        <dbReference type="Proteomes" id="UP000016496"/>
    </source>
</evidence>
<proteinExistence type="predicted"/>
<protein>
    <submittedName>
        <fullName evidence="2">Uncharacterized protein</fullName>
    </submittedName>
</protein>
<keyword evidence="1" id="KW-0472">Membrane</keyword>
<accession>U2CP09</accession>
<reference evidence="2 3" key="1">
    <citation type="submission" date="2013-08" db="EMBL/GenBank/DDBJ databases">
        <authorList>
            <person name="Weinstock G."/>
            <person name="Sodergren E."/>
            <person name="Wylie T."/>
            <person name="Fulton L."/>
            <person name="Fulton R."/>
            <person name="Fronick C."/>
            <person name="O'Laughlin M."/>
            <person name="Godfrey J."/>
            <person name="Miner T."/>
            <person name="Herter B."/>
            <person name="Appelbaum E."/>
            <person name="Cordes M."/>
            <person name="Lek S."/>
            <person name="Wollam A."/>
            <person name="Pepin K.H."/>
            <person name="Palsikar V.B."/>
            <person name="Mitreva M."/>
            <person name="Wilson R.K."/>
        </authorList>
    </citation>
    <scope>NUCLEOTIDE SEQUENCE [LARGE SCALE GENOMIC DNA]</scope>
    <source>
        <strain evidence="2 3">F0041</strain>
    </source>
</reference>
<gene>
    <name evidence="2" type="ORF">HMPREF1981_01385</name>
</gene>
<dbReference type="PATRIC" id="fig|1321819.3.peg.1269"/>
<comment type="caution">
    <text evidence="2">The sequence shown here is derived from an EMBL/GenBank/DDBJ whole genome shotgun (WGS) entry which is preliminary data.</text>
</comment>
<keyword evidence="1" id="KW-0812">Transmembrane</keyword>
<evidence type="ECO:0000256" key="1">
    <source>
        <dbReference type="SAM" id="Phobius"/>
    </source>
</evidence>
<dbReference type="HOGENOM" id="CLU_3149648_0_0_10"/>
<dbReference type="Proteomes" id="UP000016496">
    <property type="component" value="Unassembled WGS sequence"/>
</dbReference>
<organism evidence="2 3">
    <name type="scientific">Bacteroides pyogenes F0041</name>
    <dbReference type="NCBI Taxonomy" id="1321819"/>
    <lineage>
        <taxon>Bacteria</taxon>
        <taxon>Pseudomonadati</taxon>
        <taxon>Bacteroidota</taxon>
        <taxon>Bacteroidia</taxon>
        <taxon>Bacteroidales</taxon>
        <taxon>Bacteroidaceae</taxon>
        <taxon>Bacteroides</taxon>
    </lineage>
</organism>